<dbReference type="InterPro" id="IPR043129">
    <property type="entry name" value="ATPase_NBD"/>
</dbReference>
<dbReference type="InterPro" id="IPR002731">
    <property type="entry name" value="ATPase_BadF"/>
</dbReference>
<feature type="region of interest" description="Disordered" evidence="1">
    <location>
        <begin position="346"/>
        <end position="369"/>
    </location>
</feature>
<dbReference type="Gene3D" id="3.30.420.40">
    <property type="match status" value="2"/>
</dbReference>
<reference evidence="3" key="1">
    <citation type="submission" date="2021-02" db="EMBL/GenBank/DDBJ databases">
        <title>Natrosporangium hydrolyticum gen. nov., sp. nov, a haloalkaliphilic actinobacterium from a soda solonchak soil.</title>
        <authorList>
            <person name="Sorokin D.Y."/>
            <person name="Khijniak T.V."/>
            <person name="Zakharycheva A.P."/>
            <person name="Boueva O.V."/>
            <person name="Ariskina E.V."/>
            <person name="Hahnke R.L."/>
            <person name="Bunk B."/>
            <person name="Sproer C."/>
            <person name="Schumann P."/>
            <person name="Evtushenko L.I."/>
            <person name="Kublanov I.V."/>
        </authorList>
    </citation>
    <scope>NUCLEOTIDE SEQUENCE</scope>
    <source>
        <strain evidence="3">DSM 106523</strain>
    </source>
</reference>
<accession>A0A895YP54</accession>
<dbReference type="InterPro" id="IPR052519">
    <property type="entry name" value="Euk-type_GlcNAc_Kinase"/>
</dbReference>
<evidence type="ECO:0000313" key="4">
    <source>
        <dbReference type="Proteomes" id="UP000662857"/>
    </source>
</evidence>
<gene>
    <name evidence="3" type="ORF">JQS43_09570</name>
</gene>
<evidence type="ECO:0000313" key="3">
    <source>
        <dbReference type="EMBL" id="QSB16496.1"/>
    </source>
</evidence>
<organism evidence="3 4">
    <name type="scientific">Natronosporangium hydrolyticum</name>
    <dbReference type="NCBI Taxonomy" id="2811111"/>
    <lineage>
        <taxon>Bacteria</taxon>
        <taxon>Bacillati</taxon>
        <taxon>Actinomycetota</taxon>
        <taxon>Actinomycetes</taxon>
        <taxon>Micromonosporales</taxon>
        <taxon>Micromonosporaceae</taxon>
        <taxon>Natronosporangium</taxon>
    </lineage>
</organism>
<evidence type="ECO:0000259" key="2">
    <source>
        <dbReference type="Pfam" id="PF01869"/>
    </source>
</evidence>
<dbReference type="Proteomes" id="UP000662857">
    <property type="component" value="Chromosome"/>
</dbReference>
<dbReference type="AlphaFoldDB" id="A0A895YP54"/>
<evidence type="ECO:0000256" key="1">
    <source>
        <dbReference type="SAM" id="MobiDB-lite"/>
    </source>
</evidence>
<feature type="domain" description="ATPase BadF/BadG/BcrA/BcrD type" evidence="2">
    <location>
        <begin position="103"/>
        <end position="318"/>
    </location>
</feature>
<protein>
    <recommendedName>
        <fullName evidence="2">ATPase BadF/BadG/BcrA/BcrD type domain-containing protein</fullName>
    </recommendedName>
</protein>
<proteinExistence type="predicted"/>
<dbReference type="SUPFAM" id="SSF53067">
    <property type="entry name" value="Actin-like ATPase domain"/>
    <property type="match status" value="1"/>
</dbReference>
<name>A0A895YP54_9ACTN</name>
<keyword evidence="4" id="KW-1185">Reference proteome</keyword>
<dbReference type="EMBL" id="CP070499">
    <property type="protein sequence ID" value="QSB16496.1"/>
    <property type="molecule type" value="Genomic_DNA"/>
</dbReference>
<sequence>MPVLAVDAGRTHCRAAYFPTPDACDPESVVTVASEGTLADPAGASRVAARVVTALATLGRWPHETPSTLVVAAAGCLSRPAAAAGLAEQLAGALATPSRWGLGAGTDRLVVADIVVTSDVVAAHASAFAGAAGVVLAVGTGAVALAVAENGEHTVVDGAGYLFGDAGGGFWIGRSGLAAALRHGEGRAGGSAALAEAATASFAPPGGTLRDGVTALYGEADPTSRVARVASFAPAVAVATRGGDEVAAAIWRDAVAELAETAAAGCVVLPAEQRRVALVGSMFEVADLLTAPLRRRLAERVGDVEVRTGAGDGLAGAARLARRPVGGYDPLLRSCAVGAPADPDGAPALGLDVPGRAAAGTAESRREIG</sequence>
<dbReference type="RefSeq" id="WP_239678715.1">
    <property type="nucleotide sequence ID" value="NZ_CP070499.1"/>
</dbReference>
<dbReference type="KEGG" id="nhy:JQS43_09570"/>
<dbReference type="PANTHER" id="PTHR43190">
    <property type="entry name" value="N-ACETYL-D-GLUCOSAMINE KINASE"/>
    <property type="match status" value="1"/>
</dbReference>
<dbReference type="Pfam" id="PF01869">
    <property type="entry name" value="BcrAD_BadFG"/>
    <property type="match status" value="1"/>
</dbReference>
<dbReference type="PANTHER" id="PTHR43190:SF3">
    <property type="entry name" value="N-ACETYL-D-GLUCOSAMINE KINASE"/>
    <property type="match status" value="1"/>
</dbReference>